<dbReference type="PANTHER" id="PTHR47926:SF397">
    <property type="entry name" value="(WILD MALAYSIAN BANANA) HYPOTHETICAL PROTEIN"/>
    <property type="match status" value="1"/>
</dbReference>
<dbReference type="Pfam" id="PF20431">
    <property type="entry name" value="E_motif"/>
    <property type="match status" value="1"/>
</dbReference>
<feature type="repeat" description="PPR" evidence="2">
    <location>
        <begin position="253"/>
        <end position="287"/>
    </location>
</feature>
<dbReference type="InterPro" id="IPR002885">
    <property type="entry name" value="PPR_rpt"/>
</dbReference>
<dbReference type="Pfam" id="PF01535">
    <property type="entry name" value="PPR"/>
    <property type="match status" value="6"/>
</dbReference>
<dbReference type="Pfam" id="PF13041">
    <property type="entry name" value="PPR_2"/>
    <property type="match status" value="3"/>
</dbReference>
<dbReference type="FunFam" id="1.25.40.10:FF:001216">
    <property type="entry name" value="Pentatricopeptide repeat-containing protein mitochondrial"/>
    <property type="match status" value="1"/>
</dbReference>
<dbReference type="GO" id="GO:0003723">
    <property type="term" value="F:RNA binding"/>
    <property type="evidence" value="ECO:0007669"/>
    <property type="project" value="InterPro"/>
</dbReference>
<keyword evidence="4" id="KW-1185">Reference proteome</keyword>
<feature type="repeat" description="PPR" evidence="2">
    <location>
        <begin position="454"/>
        <end position="488"/>
    </location>
</feature>
<evidence type="ECO:0008006" key="5">
    <source>
        <dbReference type="Google" id="ProtNLM"/>
    </source>
</evidence>
<proteinExistence type="predicted"/>
<feature type="non-terminal residue" evidence="3">
    <location>
        <position position="1"/>
    </location>
</feature>
<dbReference type="PANTHER" id="PTHR47926">
    <property type="entry name" value="PENTATRICOPEPTIDE REPEAT-CONTAINING PROTEIN"/>
    <property type="match status" value="1"/>
</dbReference>
<evidence type="ECO:0000256" key="2">
    <source>
        <dbReference type="PROSITE-ProRule" id="PRU00708"/>
    </source>
</evidence>
<dbReference type="FunCoup" id="A0A2G5E8U2">
    <property type="interactions" value="588"/>
</dbReference>
<dbReference type="AlphaFoldDB" id="A0A2G5E8U2"/>
<dbReference type="OrthoDB" id="1882346at2759"/>
<evidence type="ECO:0000313" key="4">
    <source>
        <dbReference type="Proteomes" id="UP000230069"/>
    </source>
</evidence>
<dbReference type="STRING" id="218851.A0A2G5E8U2"/>
<accession>A0A2G5E8U2</accession>
<protein>
    <recommendedName>
        <fullName evidence="5">Pentacotripeptide-repeat region of PRORP domain-containing protein</fullName>
    </recommendedName>
</protein>
<dbReference type="InParanoid" id="A0A2G5E8U2"/>
<feature type="repeat" description="PPR" evidence="2">
    <location>
        <begin position="555"/>
        <end position="589"/>
    </location>
</feature>
<reference evidence="3 4" key="1">
    <citation type="submission" date="2017-09" db="EMBL/GenBank/DDBJ databases">
        <title>WGS assembly of Aquilegia coerulea Goldsmith.</title>
        <authorList>
            <person name="Hodges S."/>
            <person name="Kramer E."/>
            <person name="Nordborg M."/>
            <person name="Tomkins J."/>
            <person name="Borevitz J."/>
            <person name="Derieg N."/>
            <person name="Yan J."/>
            <person name="Mihaltcheva S."/>
            <person name="Hayes R.D."/>
            <person name="Rokhsar D."/>
        </authorList>
    </citation>
    <scope>NUCLEOTIDE SEQUENCE [LARGE SCALE GENOMIC DNA]</scope>
    <source>
        <strain evidence="4">cv. Goldsmith</strain>
    </source>
</reference>
<dbReference type="Gene3D" id="1.25.40.10">
    <property type="entry name" value="Tetratricopeptide repeat domain"/>
    <property type="match status" value="7"/>
</dbReference>
<feature type="repeat" description="PPR" evidence="2">
    <location>
        <begin position="354"/>
        <end position="388"/>
    </location>
</feature>
<dbReference type="InterPro" id="IPR046960">
    <property type="entry name" value="PPR_At4g14850-like_plant"/>
</dbReference>
<dbReference type="GO" id="GO:0009451">
    <property type="term" value="P:RNA modification"/>
    <property type="evidence" value="ECO:0007669"/>
    <property type="project" value="InterPro"/>
</dbReference>
<dbReference type="PROSITE" id="PS51375">
    <property type="entry name" value="PPR"/>
    <property type="match status" value="5"/>
</dbReference>
<evidence type="ECO:0000256" key="1">
    <source>
        <dbReference type="ARBA" id="ARBA00022737"/>
    </source>
</evidence>
<dbReference type="FunFam" id="1.25.40.10:FF:000343">
    <property type="entry name" value="Pentatricopeptide repeat-containing protein At3g58590"/>
    <property type="match status" value="1"/>
</dbReference>
<keyword evidence="1" id="KW-0677">Repeat</keyword>
<dbReference type="SUPFAM" id="SSF48452">
    <property type="entry name" value="TPR-like"/>
    <property type="match status" value="1"/>
</dbReference>
<sequence>NNYLTSFFQHFLTNPISDFNSLLQSHALIITTGHSNNIFIAAKLISFYTNFNKSNFSNHVFNLVNPKDTFLWNSIIKSHFSNGNYLQAFEFFVQMRVSNCVPNSFTIPMVVSSLAELLDLEQGKCVHGLGLKIGLFDGNPAVGVFDEMIVRDVVAWTALVIGYVQNDENEMGLTCFCNMHRIGEKPNFRTIEGGLHACGNLGYILSGRCLHDYALKTGNVDSQFMQSSLLLMYSKCESIKDTHLAFCELPYIDRISWTVIIGVYAKNGCISESLQLFWEMQDSGIDPDAIVMSCMLACFGNAGRAYESKAFHGLILRRHYEYNKMVSNSLLSMYCKCECLDHAEKLFGELHERDTESWNCMISGYSRMGLETKCIEKFREMQHQGIDSDTNSLALMISSCSRLAAPNLGRSVHCHVLKNKTDESISITNSLIGMYGRFRNLDTAEKIFYREHRDIVTWNTMISAYTNNRLYSDALALFNQMVLVELNSNSVTMVLVLSACAHLADLYHGERVHTYIKSIGLGYDLSVATALIDMYVKCGKLRAAREIFDSVLNRDAVLWNVMISGYGIHGDAKSAVEIFQQMEASDVRPNDLSFLAVLSACNHSGLVEEGKYLFSRMRDYSELPTLKHYACMVDLLGRSGNLHDAEAMVRSMPITPDGGMWGALLGACKIHNDVEMGERIAKQAIEADPENDGYYIILSNLYNSVGKWEEAETVRQLMKTKGVRKRAGWSTV</sequence>
<dbReference type="FunFam" id="1.25.40.10:FF:000090">
    <property type="entry name" value="Pentatricopeptide repeat-containing protein, chloroplastic"/>
    <property type="match status" value="1"/>
</dbReference>
<dbReference type="InterPro" id="IPR011990">
    <property type="entry name" value="TPR-like_helical_dom_sf"/>
</dbReference>
<dbReference type="EMBL" id="KZ305027">
    <property type="protein sequence ID" value="PIA52121.1"/>
    <property type="molecule type" value="Genomic_DNA"/>
</dbReference>
<evidence type="ECO:0000313" key="3">
    <source>
        <dbReference type="EMBL" id="PIA52121.1"/>
    </source>
</evidence>
<name>A0A2G5E8U2_AQUCA</name>
<organism evidence="3 4">
    <name type="scientific">Aquilegia coerulea</name>
    <name type="common">Rocky mountain columbine</name>
    <dbReference type="NCBI Taxonomy" id="218851"/>
    <lineage>
        <taxon>Eukaryota</taxon>
        <taxon>Viridiplantae</taxon>
        <taxon>Streptophyta</taxon>
        <taxon>Embryophyta</taxon>
        <taxon>Tracheophyta</taxon>
        <taxon>Spermatophyta</taxon>
        <taxon>Magnoliopsida</taxon>
        <taxon>Ranunculales</taxon>
        <taxon>Ranunculaceae</taxon>
        <taxon>Thalictroideae</taxon>
        <taxon>Aquilegia</taxon>
    </lineage>
</organism>
<dbReference type="Proteomes" id="UP000230069">
    <property type="component" value="Unassembled WGS sequence"/>
</dbReference>
<gene>
    <name evidence="3" type="ORF">AQUCO_01000185v1</name>
</gene>
<dbReference type="NCBIfam" id="TIGR00756">
    <property type="entry name" value="PPR"/>
    <property type="match status" value="6"/>
</dbReference>
<feature type="repeat" description="PPR" evidence="2">
    <location>
        <begin position="68"/>
        <end position="102"/>
    </location>
</feature>
<dbReference type="InterPro" id="IPR046848">
    <property type="entry name" value="E_motif"/>
</dbReference>